<dbReference type="Gene3D" id="3.40.50.150">
    <property type="entry name" value="Vaccinia Virus protein VP39"/>
    <property type="match status" value="1"/>
</dbReference>
<evidence type="ECO:0000256" key="8">
    <source>
        <dbReference type="ARBA" id="ARBA00072554"/>
    </source>
</evidence>
<dbReference type="InterPro" id="IPR035246">
    <property type="entry name" value="Spermidine_synt_N"/>
</dbReference>
<evidence type="ECO:0000256" key="4">
    <source>
        <dbReference type="ARBA" id="ARBA00012455"/>
    </source>
</evidence>
<comment type="similarity">
    <text evidence="2 11">Belongs to the spermidine/spermine synthase family.</text>
</comment>
<evidence type="ECO:0000256" key="11">
    <source>
        <dbReference type="RuleBase" id="RU003836"/>
    </source>
</evidence>
<dbReference type="NCBIfam" id="NF002010">
    <property type="entry name" value="PRK00811.1"/>
    <property type="match status" value="1"/>
</dbReference>
<reference evidence="14" key="1">
    <citation type="submission" date="2025-08" db="UniProtKB">
        <authorList>
            <consortium name="RefSeq"/>
        </authorList>
    </citation>
    <scope>IDENTIFICATION</scope>
    <source>
        <tissue evidence="14">Whole body</tissue>
    </source>
</reference>
<organism evidence="13 14">
    <name type="scientific">Ceratina calcarata</name>
    <dbReference type="NCBI Taxonomy" id="156304"/>
    <lineage>
        <taxon>Eukaryota</taxon>
        <taxon>Metazoa</taxon>
        <taxon>Ecdysozoa</taxon>
        <taxon>Arthropoda</taxon>
        <taxon>Hexapoda</taxon>
        <taxon>Insecta</taxon>
        <taxon>Pterygota</taxon>
        <taxon>Neoptera</taxon>
        <taxon>Endopterygota</taxon>
        <taxon>Hymenoptera</taxon>
        <taxon>Apocrita</taxon>
        <taxon>Aculeata</taxon>
        <taxon>Apoidea</taxon>
        <taxon>Anthophila</taxon>
        <taxon>Apidae</taxon>
        <taxon>Ceratina</taxon>
        <taxon>Zadontomerus</taxon>
    </lineage>
</organism>
<name>A0AAJ7NEA4_9HYME</name>
<dbReference type="NCBIfam" id="TIGR00417">
    <property type="entry name" value="speE"/>
    <property type="match status" value="1"/>
</dbReference>
<dbReference type="KEGG" id="ccal:108631477"/>
<dbReference type="HAMAP" id="MF_00198">
    <property type="entry name" value="Spermidine_synth"/>
    <property type="match status" value="1"/>
</dbReference>
<dbReference type="GO" id="GO:0008295">
    <property type="term" value="P:spermidine biosynthetic process"/>
    <property type="evidence" value="ECO:0007669"/>
    <property type="project" value="TreeGrafter"/>
</dbReference>
<evidence type="ECO:0000256" key="10">
    <source>
        <dbReference type="PROSITE-ProRule" id="PRU00354"/>
    </source>
</evidence>
<dbReference type="PROSITE" id="PS51006">
    <property type="entry name" value="PABS_2"/>
    <property type="match status" value="1"/>
</dbReference>
<dbReference type="Proteomes" id="UP000694925">
    <property type="component" value="Unplaced"/>
</dbReference>
<keyword evidence="13" id="KW-1185">Reference proteome</keyword>
<feature type="domain" description="PABS" evidence="12">
    <location>
        <begin position="6"/>
        <end position="241"/>
    </location>
</feature>
<gene>
    <name evidence="14" type="primary">LOC108631477</name>
</gene>
<feature type="active site" description="Proton acceptor" evidence="10">
    <location>
        <position position="161"/>
    </location>
</feature>
<dbReference type="NCBIfam" id="NF037959">
    <property type="entry name" value="MFS_SpdSyn"/>
    <property type="match status" value="1"/>
</dbReference>
<dbReference type="InterPro" id="IPR029063">
    <property type="entry name" value="SAM-dependent_MTases_sf"/>
</dbReference>
<comment type="subunit">
    <text evidence="3">Homodimer or homotetramer.</text>
</comment>
<dbReference type="InterPro" id="IPR030374">
    <property type="entry name" value="PABS"/>
</dbReference>
<dbReference type="GO" id="GO:0004766">
    <property type="term" value="F:spermidine synthase activity"/>
    <property type="evidence" value="ECO:0007669"/>
    <property type="project" value="UniProtKB-EC"/>
</dbReference>
<dbReference type="InterPro" id="IPR001045">
    <property type="entry name" value="Spermi_synthase"/>
</dbReference>
<dbReference type="Pfam" id="PF01564">
    <property type="entry name" value="Spermine_synth"/>
    <property type="match status" value="1"/>
</dbReference>
<sequence length="298" mass="33098">MDAIKPGWFSEVDDLWPGVSLSLEVVKILHRERSEYQDVMVIDTRSYGRTLILDGIIQCTERDEFAYQEMIAFLPLCSHPNPKTVLIVGGGDGGVAREVAKHPQVEQITQVEIDPKVLEVSKTYLPHMGIGLQHPKVTLNVGDGFQFLKQHQGEFDVIITDSSDPIGPAKCLFQESYFSLMKTALKPGGIVCSQAGTAWLNLNHVKDTVQHCKAIFPVTAYGVASVPTYPTGQIGFVLGGLSPETNFKQAQKVFTERELDQMNMKYYNSEVHQAAFVLPRFITKTLNDALNVNVKTSQ</sequence>
<keyword evidence="10" id="KW-0620">Polyamine biosynthesis</keyword>
<proteinExistence type="inferred from homology"/>
<dbReference type="FunFam" id="2.30.140.10:FF:000001">
    <property type="entry name" value="SPE3p Spermidine synthase"/>
    <property type="match status" value="1"/>
</dbReference>
<dbReference type="GeneID" id="108631477"/>
<evidence type="ECO:0000259" key="12">
    <source>
        <dbReference type="PROSITE" id="PS51006"/>
    </source>
</evidence>
<dbReference type="PANTHER" id="PTHR11558:SF11">
    <property type="entry name" value="SPERMIDINE SYNTHASE"/>
    <property type="match status" value="1"/>
</dbReference>
<dbReference type="Gene3D" id="2.30.140.10">
    <property type="entry name" value="Spermidine synthase, tetramerisation domain"/>
    <property type="match status" value="1"/>
</dbReference>
<accession>A0AAJ7NEA4</accession>
<dbReference type="PANTHER" id="PTHR11558">
    <property type="entry name" value="SPERMIDINE/SPERMINE SYNTHASE"/>
    <property type="match status" value="1"/>
</dbReference>
<comment type="pathway">
    <text evidence="1">Amine and polyamine biosynthesis; spermidine biosynthesis; spermidine from putrescine: step 1/1.</text>
</comment>
<dbReference type="Pfam" id="PF17284">
    <property type="entry name" value="Spermine_synt_N"/>
    <property type="match status" value="1"/>
</dbReference>
<evidence type="ECO:0000256" key="2">
    <source>
        <dbReference type="ARBA" id="ARBA00007867"/>
    </source>
</evidence>
<protein>
    <recommendedName>
        <fullName evidence="8">Spermidine synthase</fullName>
        <ecNumber evidence="4">2.5.1.16</ecNumber>
    </recommendedName>
    <alternativeName>
        <fullName evidence="9">Putrescine aminopropyltransferase</fullName>
    </alternativeName>
</protein>
<dbReference type="EC" id="2.5.1.16" evidence="4"/>
<comment type="catalytic activity">
    <reaction evidence="6">
        <text>S-adenosyl 3-(methylsulfanyl)propylamine + putrescine = S-methyl-5'-thioadenosine + spermidine + H(+)</text>
        <dbReference type="Rhea" id="RHEA:12721"/>
        <dbReference type="ChEBI" id="CHEBI:15378"/>
        <dbReference type="ChEBI" id="CHEBI:17509"/>
        <dbReference type="ChEBI" id="CHEBI:57443"/>
        <dbReference type="ChEBI" id="CHEBI:57834"/>
        <dbReference type="ChEBI" id="CHEBI:326268"/>
        <dbReference type="EC" id="2.5.1.16"/>
    </reaction>
</comment>
<dbReference type="InterPro" id="IPR037163">
    <property type="entry name" value="Spermidine_synt_N_sf"/>
</dbReference>
<dbReference type="GO" id="GO:0005829">
    <property type="term" value="C:cytosol"/>
    <property type="evidence" value="ECO:0007669"/>
    <property type="project" value="TreeGrafter"/>
</dbReference>
<evidence type="ECO:0000256" key="9">
    <source>
        <dbReference type="ARBA" id="ARBA00082964"/>
    </source>
</evidence>
<comment type="function">
    <text evidence="7">Catalyzes the production of spermidine from putrescine and decarboxylated S-adenosylmethionine (dcSAM). Has a strong preference for putrescine as substrate, and has very low activity towards 1,3-diaminopropane. Has extremely low activity towards spermidine.</text>
</comment>
<dbReference type="CTD" id="41167"/>
<evidence type="ECO:0000256" key="6">
    <source>
        <dbReference type="ARBA" id="ARBA00049307"/>
    </source>
</evidence>
<dbReference type="FunFam" id="3.40.50.150:FF:000013">
    <property type="entry name" value="Spermidine synthase"/>
    <property type="match status" value="1"/>
</dbReference>
<evidence type="ECO:0000256" key="1">
    <source>
        <dbReference type="ARBA" id="ARBA00005123"/>
    </source>
</evidence>
<dbReference type="RefSeq" id="XP_017890958.1">
    <property type="nucleotide sequence ID" value="XM_018035469.2"/>
</dbReference>
<evidence type="ECO:0000313" key="13">
    <source>
        <dbReference type="Proteomes" id="UP000694925"/>
    </source>
</evidence>
<evidence type="ECO:0000313" key="14">
    <source>
        <dbReference type="RefSeq" id="XP_017890958.1"/>
    </source>
</evidence>
<keyword evidence="5 10" id="KW-0808">Transferase</keyword>
<dbReference type="CDD" id="cd02440">
    <property type="entry name" value="AdoMet_MTases"/>
    <property type="match status" value="1"/>
</dbReference>
<dbReference type="AlphaFoldDB" id="A0AAJ7NEA4"/>
<dbReference type="SUPFAM" id="SSF53335">
    <property type="entry name" value="S-adenosyl-L-methionine-dependent methyltransferases"/>
    <property type="match status" value="1"/>
</dbReference>
<dbReference type="InterPro" id="IPR030373">
    <property type="entry name" value="PABS_CS"/>
</dbReference>
<evidence type="ECO:0000256" key="3">
    <source>
        <dbReference type="ARBA" id="ARBA00011774"/>
    </source>
</evidence>
<evidence type="ECO:0000256" key="5">
    <source>
        <dbReference type="ARBA" id="ARBA00022679"/>
    </source>
</evidence>
<dbReference type="PROSITE" id="PS01330">
    <property type="entry name" value="PABS_1"/>
    <property type="match status" value="1"/>
</dbReference>
<evidence type="ECO:0000256" key="7">
    <source>
        <dbReference type="ARBA" id="ARBA00053963"/>
    </source>
</evidence>